<dbReference type="FunFam" id="1.10.238.10:FF:000003">
    <property type="entry name" value="Calmodulin A"/>
    <property type="match status" value="1"/>
</dbReference>
<dbReference type="SUPFAM" id="SSF47473">
    <property type="entry name" value="EF-hand"/>
    <property type="match status" value="1"/>
</dbReference>
<keyword evidence="1" id="KW-0479">Metal-binding</keyword>
<dbReference type="InterPro" id="IPR039647">
    <property type="entry name" value="EF_hand_pair_protein_CML-like"/>
</dbReference>
<evidence type="ECO:0000313" key="6">
    <source>
        <dbReference type="Proteomes" id="UP001567538"/>
    </source>
</evidence>
<keyword evidence="3" id="KW-0106">Calcium</keyword>
<feature type="domain" description="EF-hand" evidence="4">
    <location>
        <begin position="126"/>
        <end position="161"/>
    </location>
</feature>
<dbReference type="Proteomes" id="UP001567538">
    <property type="component" value="Unassembled WGS sequence"/>
</dbReference>
<feature type="domain" description="EF-hand" evidence="4">
    <location>
        <begin position="87"/>
        <end position="122"/>
    </location>
</feature>
<dbReference type="InterPro" id="IPR002048">
    <property type="entry name" value="EF_hand_dom"/>
</dbReference>
<name>A0ABD1FNY4_SALDI</name>
<evidence type="ECO:0000256" key="3">
    <source>
        <dbReference type="ARBA" id="ARBA00022837"/>
    </source>
</evidence>
<dbReference type="Pfam" id="PF00036">
    <property type="entry name" value="EF-hand_1"/>
    <property type="match status" value="1"/>
</dbReference>
<dbReference type="GO" id="GO:0046872">
    <property type="term" value="F:metal ion binding"/>
    <property type="evidence" value="ECO:0007669"/>
    <property type="project" value="UniProtKB-KW"/>
</dbReference>
<dbReference type="SMART" id="SM00054">
    <property type="entry name" value="EFh"/>
    <property type="match status" value="3"/>
</dbReference>
<gene>
    <name evidence="5" type="ORF">AAHA92_33430</name>
</gene>
<dbReference type="PROSITE" id="PS50222">
    <property type="entry name" value="EF_HAND_2"/>
    <property type="match status" value="3"/>
</dbReference>
<dbReference type="InterPro" id="IPR018247">
    <property type="entry name" value="EF_Hand_1_Ca_BS"/>
</dbReference>
<sequence length="163" mass="18882">MYPLTTYHLHQIFNELDRNKDGLVSIDELMSLLTRLGLHAKRPELELLVGDDKALNLFNFIFFYQSLNNIIVEENRDQIKERHLESAEDDDLRKAFGVFDLNGDGFISCEELRIALSRLGLWDEKSCGRDCMQMIGVYDTNSDGLLDFEEFKEMMSMDSLESS</sequence>
<reference evidence="5 6" key="1">
    <citation type="submission" date="2024-06" db="EMBL/GenBank/DDBJ databases">
        <title>A chromosome level genome sequence of Diviner's sage (Salvia divinorum).</title>
        <authorList>
            <person name="Ford S.A."/>
            <person name="Ro D.-K."/>
            <person name="Ness R.W."/>
            <person name="Phillips M.A."/>
        </authorList>
    </citation>
    <scope>NUCLEOTIDE SEQUENCE [LARGE SCALE GENOMIC DNA]</scope>
    <source>
        <strain evidence="5">SAF-2024a</strain>
        <tissue evidence="5">Leaf</tissue>
    </source>
</reference>
<dbReference type="CDD" id="cd00051">
    <property type="entry name" value="EFh"/>
    <property type="match status" value="1"/>
</dbReference>
<dbReference type="Gene3D" id="1.10.238.10">
    <property type="entry name" value="EF-hand"/>
    <property type="match status" value="2"/>
</dbReference>
<accession>A0ABD1FNY4</accession>
<protein>
    <submittedName>
        <fullName evidence="5">Calcium-binding protein CML44</fullName>
    </submittedName>
</protein>
<keyword evidence="2" id="KW-0677">Repeat</keyword>
<dbReference type="Pfam" id="PF13499">
    <property type="entry name" value="EF-hand_7"/>
    <property type="match status" value="1"/>
</dbReference>
<dbReference type="PROSITE" id="PS00018">
    <property type="entry name" value="EF_HAND_1"/>
    <property type="match status" value="3"/>
</dbReference>
<evidence type="ECO:0000256" key="1">
    <source>
        <dbReference type="ARBA" id="ARBA00022723"/>
    </source>
</evidence>
<feature type="domain" description="EF-hand" evidence="4">
    <location>
        <begin position="8"/>
        <end position="39"/>
    </location>
</feature>
<comment type="caution">
    <text evidence="5">The sequence shown here is derived from an EMBL/GenBank/DDBJ whole genome shotgun (WGS) entry which is preliminary data.</text>
</comment>
<evidence type="ECO:0000313" key="5">
    <source>
        <dbReference type="EMBL" id="KAL1533560.1"/>
    </source>
</evidence>
<dbReference type="AlphaFoldDB" id="A0ABD1FNY4"/>
<keyword evidence="6" id="KW-1185">Reference proteome</keyword>
<dbReference type="InterPro" id="IPR011992">
    <property type="entry name" value="EF-hand-dom_pair"/>
</dbReference>
<proteinExistence type="predicted"/>
<dbReference type="EMBL" id="JBEAFC010000014">
    <property type="protein sequence ID" value="KAL1533560.1"/>
    <property type="molecule type" value="Genomic_DNA"/>
</dbReference>
<organism evidence="5 6">
    <name type="scientific">Salvia divinorum</name>
    <name type="common">Maria pastora</name>
    <name type="synonym">Diviner's sage</name>
    <dbReference type="NCBI Taxonomy" id="28513"/>
    <lineage>
        <taxon>Eukaryota</taxon>
        <taxon>Viridiplantae</taxon>
        <taxon>Streptophyta</taxon>
        <taxon>Embryophyta</taxon>
        <taxon>Tracheophyta</taxon>
        <taxon>Spermatophyta</taxon>
        <taxon>Magnoliopsida</taxon>
        <taxon>eudicotyledons</taxon>
        <taxon>Gunneridae</taxon>
        <taxon>Pentapetalae</taxon>
        <taxon>asterids</taxon>
        <taxon>lamiids</taxon>
        <taxon>Lamiales</taxon>
        <taxon>Lamiaceae</taxon>
        <taxon>Nepetoideae</taxon>
        <taxon>Mentheae</taxon>
        <taxon>Salviinae</taxon>
        <taxon>Salvia</taxon>
        <taxon>Salvia subgen. Calosphace</taxon>
    </lineage>
</organism>
<dbReference type="PANTHER" id="PTHR10891">
    <property type="entry name" value="EF-HAND CALCIUM-BINDING DOMAIN CONTAINING PROTEIN"/>
    <property type="match status" value="1"/>
</dbReference>
<evidence type="ECO:0000256" key="2">
    <source>
        <dbReference type="ARBA" id="ARBA00022737"/>
    </source>
</evidence>
<evidence type="ECO:0000259" key="4">
    <source>
        <dbReference type="PROSITE" id="PS50222"/>
    </source>
</evidence>